<feature type="domain" description="HNH nuclease" evidence="2">
    <location>
        <begin position="368"/>
        <end position="420"/>
    </location>
</feature>
<dbReference type="EMBL" id="JACIBT010000001">
    <property type="protein sequence ID" value="MBB3666689.1"/>
    <property type="molecule type" value="Genomic_DNA"/>
</dbReference>
<protein>
    <recommendedName>
        <fullName evidence="2">HNH nuclease domain-containing protein</fullName>
    </recommendedName>
</protein>
<evidence type="ECO:0000256" key="1">
    <source>
        <dbReference type="SAM" id="MobiDB-lite"/>
    </source>
</evidence>
<comment type="caution">
    <text evidence="3">The sequence shown here is derived from an EMBL/GenBank/DDBJ whole genome shotgun (WGS) entry which is preliminary data.</text>
</comment>
<dbReference type="Pfam" id="PF02720">
    <property type="entry name" value="DUF222"/>
    <property type="match status" value="1"/>
</dbReference>
<name>A0A7W5TSR0_9MICC</name>
<reference evidence="3 4" key="1">
    <citation type="submission" date="2020-08" db="EMBL/GenBank/DDBJ databases">
        <title>Sequencing the genomes of 1000 actinobacteria strains.</title>
        <authorList>
            <person name="Klenk H.-P."/>
        </authorList>
    </citation>
    <scope>NUCLEOTIDE SEQUENCE [LARGE SCALE GENOMIC DNA]</scope>
    <source>
        <strain evidence="3 4">DSM 28238</strain>
    </source>
</reference>
<sequence>MDQLPVLDPPMPQAVEHLGFEPELAAAWEHQAAARKAEAAKLTALLDYTSRVVAECHAEGGIPHQEAVRDAHLEAAMLLGVSDMTAGVILDAAGFARNHLPATWQAFHTGLIDLVRLRKIVDAGCELEDHVLAIVDAAAAEQAAARSTSDFAHWLARYIAKTDFEAYERLTRTTRTRRHVQFAHLPNGMSIVSAFLPTIEAAAIEKRLKIITRRHHSAAKDTAAQDTAATDTAATDAQQGSAGSWSREHGAGAGECGRPGQAGESPTLAQREADLFSAWLRTNPTGEPAPVEAKIMIMIPEATLTSESNDPAISADRSWALDADQARALATDTDAEHHWYQGITRPRAGDADVDVLTVTYSGRYPPQRLREAIIFRDGRCQIQGCTVAAERCDLDHQTPWDSGGQTNAANLWSLCRRHHRLKSHGHLHPPPRGDTEPTASRPPVIDLWLPTHTYP</sequence>
<dbReference type="AlphaFoldDB" id="A0A7W5TSR0"/>
<evidence type="ECO:0000313" key="3">
    <source>
        <dbReference type="EMBL" id="MBB3666689.1"/>
    </source>
</evidence>
<dbReference type="InterPro" id="IPR003615">
    <property type="entry name" value="HNH_nuc"/>
</dbReference>
<dbReference type="CDD" id="cd00085">
    <property type="entry name" value="HNHc"/>
    <property type="match status" value="1"/>
</dbReference>
<dbReference type="InterPro" id="IPR003870">
    <property type="entry name" value="DUF222"/>
</dbReference>
<dbReference type="Gene3D" id="1.10.30.50">
    <property type="match status" value="1"/>
</dbReference>
<gene>
    <name evidence="3" type="ORF">FHX47_000282</name>
</gene>
<accession>A0A7W5TSR0</accession>
<evidence type="ECO:0000313" key="4">
    <source>
        <dbReference type="Proteomes" id="UP000547528"/>
    </source>
</evidence>
<proteinExistence type="predicted"/>
<dbReference type="SMART" id="SM00507">
    <property type="entry name" value="HNHc"/>
    <property type="match status" value="1"/>
</dbReference>
<dbReference type="RefSeq" id="WP_183357107.1">
    <property type="nucleotide sequence ID" value="NZ_JACIBT010000001.1"/>
</dbReference>
<keyword evidence="4" id="KW-1185">Reference proteome</keyword>
<feature type="region of interest" description="Disordered" evidence="1">
    <location>
        <begin position="216"/>
        <end position="267"/>
    </location>
</feature>
<organism evidence="3 4">
    <name type="scientific">Garicola koreensis</name>
    <dbReference type="NCBI Taxonomy" id="1262554"/>
    <lineage>
        <taxon>Bacteria</taxon>
        <taxon>Bacillati</taxon>
        <taxon>Actinomycetota</taxon>
        <taxon>Actinomycetes</taxon>
        <taxon>Micrococcales</taxon>
        <taxon>Micrococcaceae</taxon>
        <taxon>Garicola</taxon>
    </lineage>
</organism>
<feature type="region of interest" description="Disordered" evidence="1">
    <location>
        <begin position="423"/>
        <end position="445"/>
    </location>
</feature>
<dbReference type="Proteomes" id="UP000547528">
    <property type="component" value="Unassembled WGS sequence"/>
</dbReference>
<feature type="compositionally biased region" description="Low complexity" evidence="1">
    <location>
        <begin position="220"/>
        <end position="239"/>
    </location>
</feature>
<evidence type="ECO:0000259" key="2">
    <source>
        <dbReference type="SMART" id="SM00507"/>
    </source>
</evidence>